<gene>
    <name evidence="3" type="ORF">TIFTF001_005861</name>
</gene>
<protein>
    <recommendedName>
        <fullName evidence="5">Pentatricopeptide repeat-containing protein</fullName>
    </recommendedName>
</protein>
<dbReference type="EMBL" id="BTGU01000006">
    <property type="protein sequence ID" value="GMN36242.1"/>
    <property type="molecule type" value="Genomic_DNA"/>
</dbReference>
<comment type="caution">
    <text evidence="3">The sequence shown here is derived from an EMBL/GenBank/DDBJ whole genome shotgun (WGS) entry which is preliminary data.</text>
</comment>
<dbReference type="AlphaFoldDB" id="A0AA87ZLN5"/>
<dbReference type="GO" id="GO:0003723">
    <property type="term" value="F:RNA binding"/>
    <property type="evidence" value="ECO:0007669"/>
    <property type="project" value="InterPro"/>
</dbReference>
<evidence type="ECO:0000256" key="2">
    <source>
        <dbReference type="PROSITE-ProRule" id="PRU00708"/>
    </source>
</evidence>
<organism evidence="3 4">
    <name type="scientific">Ficus carica</name>
    <name type="common">Common fig</name>
    <dbReference type="NCBI Taxonomy" id="3494"/>
    <lineage>
        <taxon>Eukaryota</taxon>
        <taxon>Viridiplantae</taxon>
        <taxon>Streptophyta</taxon>
        <taxon>Embryophyta</taxon>
        <taxon>Tracheophyta</taxon>
        <taxon>Spermatophyta</taxon>
        <taxon>Magnoliopsida</taxon>
        <taxon>eudicotyledons</taxon>
        <taxon>Gunneridae</taxon>
        <taxon>Pentapetalae</taxon>
        <taxon>rosids</taxon>
        <taxon>fabids</taxon>
        <taxon>Rosales</taxon>
        <taxon>Moraceae</taxon>
        <taxon>Ficeae</taxon>
        <taxon>Ficus</taxon>
    </lineage>
</organism>
<keyword evidence="4" id="KW-1185">Reference proteome</keyword>
<dbReference type="PANTHER" id="PTHR47594:SF5">
    <property type="entry name" value="PENTACOTRIPEPTIDE-REPEAT REGION OF PRORP DOMAIN-CONTAINING PROTEIN"/>
    <property type="match status" value="1"/>
</dbReference>
<dbReference type="Pfam" id="PF13041">
    <property type="entry name" value="PPR_2"/>
    <property type="match status" value="1"/>
</dbReference>
<dbReference type="GO" id="GO:0000373">
    <property type="term" value="P:Group II intron splicing"/>
    <property type="evidence" value="ECO:0007669"/>
    <property type="project" value="InterPro"/>
</dbReference>
<dbReference type="NCBIfam" id="TIGR00756">
    <property type="entry name" value="PPR"/>
    <property type="match status" value="2"/>
</dbReference>
<reference evidence="3" key="1">
    <citation type="submission" date="2023-07" db="EMBL/GenBank/DDBJ databases">
        <title>draft genome sequence of fig (Ficus carica).</title>
        <authorList>
            <person name="Takahashi T."/>
            <person name="Nishimura K."/>
        </authorList>
    </citation>
    <scope>NUCLEOTIDE SEQUENCE</scope>
</reference>
<dbReference type="InterPro" id="IPR002885">
    <property type="entry name" value="PPR_rpt"/>
</dbReference>
<proteinExistence type="predicted"/>
<evidence type="ECO:0000313" key="3">
    <source>
        <dbReference type="EMBL" id="GMN36242.1"/>
    </source>
</evidence>
<dbReference type="Proteomes" id="UP001187192">
    <property type="component" value="Unassembled WGS sequence"/>
</dbReference>
<dbReference type="Gene3D" id="1.25.40.10">
    <property type="entry name" value="Tetratricopeptide repeat domain"/>
    <property type="match status" value="1"/>
</dbReference>
<evidence type="ECO:0000313" key="4">
    <source>
        <dbReference type="Proteomes" id="UP001187192"/>
    </source>
</evidence>
<dbReference type="PANTHER" id="PTHR47594">
    <property type="entry name" value="PPR CONTAINING PLANT-LIKE PROTEIN"/>
    <property type="match status" value="1"/>
</dbReference>
<keyword evidence="1" id="KW-0677">Repeat</keyword>
<dbReference type="GO" id="GO:0009658">
    <property type="term" value="P:chloroplast organization"/>
    <property type="evidence" value="ECO:0007669"/>
    <property type="project" value="InterPro"/>
</dbReference>
<feature type="repeat" description="PPR" evidence="2">
    <location>
        <begin position="76"/>
        <end position="110"/>
    </location>
</feature>
<dbReference type="Pfam" id="PF01535">
    <property type="entry name" value="PPR"/>
    <property type="match status" value="1"/>
</dbReference>
<accession>A0AA87ZLN5</accession>
<dbReference type="InterPro" id="IPR011990">
    <property type="entry name" value="TPR-like_helical_dom_sf"/>
</dbReference>
<dbReference type="PROSITE" id="PS51375">
    <property type="entry name" value="PPR"/>
    <property type="match status" value="2"/>
</dbReference>
<dbReference type="InterPro" id="IPR044190">
    <property type="entry name" value="THA8-like"/>
</dbReference>
<feature type="repeat" description="PPR" evidence="2">
    <location>
        <begin position="111"/>
        <end position="145"/>
    </location>
</feature>
<sequence length="292" mass="34393">MWRSRVLSTEAIQVVHSLKLAKASPAKLDEVFCGRLSRLLKADLVDTLEELQRQNELDLALKVFEFVRKEVWYKPDLSLYCRMIRLLGKNKLIEMAEELFQELKEEGLEPDTRAFTEMIGAYIEHEMIEKAMETYEFMKTSGCAPDKLTFTILIRNLEKVGEEELVAELKKECVEYLDSPEKFLEEVERNKHEHEYLNSLAGRSVFHFPRQTNLRKGRVFLLEAYLARTHKGDGQHKRKRETRVLSFVFGYLARRCWDWFTKVISQQKRANSELPNLVIECKVVTHDFEIEI</sequence>
<evidence type="ECO:0008006" key="5">
    <source>
        <dbReference type="Google" id="ProtNLM"/>
    </source>
</evidence>
<evidence type="ECO:0000256" key="1">
    <source>
        <dbReference type="ARBA" id="ARBA00022737"/>
    </source>
</evidence>
<name>A0AA87ZLN5_FICCA</name>